<dbReference type="Gene3D" id="2.130.10.30">
    <property type="entry name" value="Regulator of chromosome condensation 1/beta-lactamase-inhibitor protein II"/>
    <property type="match status" value="2"/>
</dbReference>
<proteinExistence type="predicted"/>
<dbReference type="eggNOG" id="COG5184">
    <property type="taxonomic scope" value="Bacteria"/>
</dbReference>
<evidence type="ECO:0008006" key="4">
    <source>
        <dbReference type="Google" id="ProtNLM"/>
    </source>
</evidence>
<dbReference type="PROSITE" id="PS51257">
    <property type="entry name" value="PROKAR_LIPOPROTEIN"/>
    <property type="match status" value="1"/>
</dbReference>
<feature type="signal peptide" evidence="1">
    <location>
        <begin position="1"/>
        <end position="25"/>
    </location>
</feature>
<dbReference type="Proteomes" id="UP000008635">
    <property type="component" value="Chromosome"/>
</dbReference>
<dbReference type="PROSITE" id="PS00626">
    <property type="entry name" value="RCC1_2"/>
    <property type="match status" value="3"/>
</dbReference>
<dbReference type="GO" id="GO:0005085">
    <property type="term" value="F:guanyl-nucleotide exchange factor activity"/>
    <property type="evidence" value="ECO:0007669"/>
    <property type="project" value="TreeGrafter"/>
</dbReference>
<feature type="chain" id="PRO_5003228295" description="Regulator of chromosome condensation RCC1" evidence="1">
    <location>
        <begin position="26"/>
        <end position="642"/>
    </location>
</feature>
<dbReference type="Pfam" id="PF13540">
    <property type="entry name" value="RCC1_2"/>
    <property type="match status" value="7"/>
</dbReference>
<dbReference type="SUPFAM" id="SSF50985">
    <property type="entry name" value="RCC1/BLIP-II"/>
    <property type="match status" value="1"/>
</dbReference>
<dbReference type="AlphaFoldDB" id="E8U350"/>
<dbReference type="KEGG" id="dmr:Deima_0334"/>
<dbReference type="InterPro" id="IPR000408">
    <property type="entry name" value="Reg_chr_condens"/>
</dbReference>
<protein>
    <recommendedName>
        <fullName evidence="4">Regulator of chromosome condensation RCC1</fullName>
    </recommendedName>
</protein>
<evidence type="ECO:0000313" key="2">
    <source>
        <dbReference type="EMBL" id="ADV65995.1"/>
    </source>
</evidence>
<organism evidence="2 3">
    <name type="scientific">Deinococcus maricopensis (strain DSM 21211 / LMG 22137 / NRRL B-23946 / LB-34)</name>
    <dbReference type="NCBI Taxonomy" id="709986"/>
    <lineage>
        <taxon>Bacteria</taxon>
        <taxon>Thermotogati</taxon>
        <taxon>Deinococcota</taxon>
        <taxon>Deinococci</taxon>
        <taxon>Deinococcales</taxon>
        <taxon>Deinococcaceae</taxon>
        <taxon>Deinococcus</taxon>
    </lineage>
</organism>
<dbReference type="EMBL" id="CP002454">
    <property type="protein sequence ID" value="ADV65995.1"/>
    <property type="molecule type" value="Genomic_DNA"/>
</dbReference>
<name>E8U350_DEIML</name>
<dbReference type="GO" id="GO:0005737">
    <property type="term" value="C:cytoplasm"/>
    <property type="evidence" value="ECO:0007669"/>
    <property type="project" value="TreeGrafter"/>
</dbReference>
<dbReference type="PANTHER" id="PTHR45982">
    <property type="entry name" value="REGULATOR OF CHROMOSOME CONDENSATION"/>
    <property type="match status" value="1"/>
</dbReference>
<accession>E8U350</accession>
<sequence length="642" mass="66765" precursor="true">MRRLPPLLFTTLALTLAACSQPTTAPAPSGTTALTLTAPFATLGKQALPTDPSGASTVTAIIVKVRDAHGQLVHFNGQNVYQPDGAQDTLTLTTATPTAQVLLPRGTYTFENVGRTNVEGTFLAYGTNASVDITTTPTLKLDIHALADAAQTTFVDKLGWTSVVTQDVLDLRLKVMNAEGTLVPTTDFDAPTYEIVDADGQPLSGVANVLPGSSKLGARVQAIGTTSTSELFVKASVQAWQANGPDTATKFTLSKTFRIPFAKLGLSADMHAPKVTSNNLGDVTANQTYTLTGTATDDSGNVASVRVYDGVALIGSTDSTEFGQNGVGEITFTDGTWTLPWTATYTGTPDITVIAADKAGNEGRQQALQFVKSFPATSFWHNVALKADGTVAAWGHNGYGQTNVPEGLTDVVMTAAGWYHSLALKRDGTVVQWGSEGTQSVPANLTDVVSIAGGYNFSLALKADGTVVQWGSNQYGTPPEGLTDVVAIAAGGYHALALKKDGTVVGWGADWNGQVSPSAGLTDVVAIAAGYEHSVAIKKDGTVVAWGNNSYGLVDGAAGLTDVVGISAGIWHTLALKKDGTVVAWGNNSYGLVDGAAGLTDVVAISAGYWHNLALKKDGTIVAWGDNRYRQTNVPAGPYLIP</sequence>
<dbReference type="Gene3D" id="2.60.40.10">
    <property type="entry name" value="Immunoglobulins"/>
    <property type="match status" value="1"/>
</dbReference>
<reference evidence="2 3" key="1">
    <citation type="journal article" date="2011" name="Stand. Genomic Sci.">
        <title>Complete genome sequence of Deinococcus maricopensis type strain (LB-34).</title>
        <authorList>
            <person name="Pukall R."/>
            <person name="Zeytun A."/>
            <person name="Lucas S."/>
            <person name="Lapidus A."/>
            <person name="Hammon N."/>
            <person name="Deshpande S."/>
            <person name="Nolan M."/>
            <person name="Cheng J.F."/>
            <person name="Pitluck S."/>
            <person name="Liolios K."/>
            <person name="Pagani I."/>
            <person name="Mikhailova N."/>
            <person name="Ivanova N."/>
            <person name="Mavromatis K."/>
            <person name="Pati A."/>
            <person name="Tapia R."/>
            <person name="Han C."/>
            <person name="Goodwin L."/>
            <person name="Chen A."/>
            <person name="Palaniappan K."/>
            <person name="Land M."/>
            <person name="Hauser L."/>
            <person name="Chang Y.J."/>
            <person name="Jeffries C.D."/>
            <person name="Brambilla E.M."/>
            <person name="Rohde M."/>
            <person name="Goker M."/>
            <person name="Detter J.C."/>
            <person name="Woyke T."/>
            <person name="Bristow J."/>
            <person name="Eisen J.A."/>
            <person name="Markowitz V."/>
            <person name="Hugenholtz P."/>
            <person name="Kyrpides N.C."/>
            <person name="Klenk H.P."/>
        </authorList>
    </citation>
    <scope>NUCLEOTIDE SEQUENCE [LARGE SCALE GENOMIC DNA]</scope>
    <source>
        <strain evidence="3">DSM 21211 / LMG 22137 / NRRL B-23946 / LB-34</strain>
    </source>
</reference>
<dbReference type="InterPro" id="IPR051553">
    <property type="entry name" value="Ran_GTPase-activating"/>
</dbReference>
<dbReference type="InterPro" id="IPR009091">
    <property type="entry name" value="RCC1/BLIP-II"/>
</dbReference>
<dbReference type="RefSeq" id="WP_013555500.1">
    <property type="nucleotide sequence ID" value="NC_014958.1"/>
</dbReference>
<dbReference type="PANTHER" id="PTHR45982:SF1">
    <property type="entry name" value="REGULATOR OF CHROMOSOME CONDENSATION"/>
    <property type="match status" value="1"/>
</dbReference>
<evidence type="ECO:0000313" key="3">
    <source>
        <dbReference type="Proteomes" id="UP000008635"/>
    </source>
</evidence>
<keyword evidence="3" id="KW-1185">Reference proteome</keyword>
<dbReference type="STRING" id="709986.Deima_0334"/>
<evidence type="ECO:0000256" key="1">
    <source>
        <dbReference type="SAM" id="SignalP"/>
    </source>
</evidence>
<dbReference type="InterPro" id="IPR013783">
    <property type="entry name" value="Ig-like_fold"/>
</dbReference>
<reference evidence="3" key="2">
    <citation type="submission" date="2011-01" db="EMBL/GenBank/DDBJ databases">
        <title>The complete genome of Deinococcus maricopensis DSM 21211.</title>
        <authorList>
            <consortium name="US DOE Joint Genome Institute (JGI-PGF)"/>
            <person name="Lucas S."/>
            <person name="Copeland A."/>
            <person name="Lapidus A."/>
            <person name="Goodwin L."/>
            <person name="Pitluck S."/>
            <person name="Kyrpides N."/>
            <person name="Mavromatis K."/>
            <person name="Pagani I."/>
            <person name="Ivanova N."/>
            <person name="Ovchinnikova G."/>
            <person name="Zeytun A."/>
            <person name="Detter J.C."/>
            <person name="Han C."/>
            <person name="Land M."/>
            <person name="Hauser L."/>
            <person name="Markowitz V."/>
            <person name="Cheng J.-F."/>
            <person name="Hugenholtz P."/>
            <person name="Woyke T."/>
            <person name="Wu D."/>
            <person name="Pukall R."/>
            <person name="Gehrich-Schroeter G."/>
            <person name="Brambilla E."/>
            <person name="Klenk H.-P."/>
            <person name="Eisen J.A."/>
        </authorList>
    </citation>
    <scope>NUCLEOTIDE SEQUENCE [LARGE SCALE GENOMIC DNA]</scope>
    <source>
        <strain evidence="3">DSM 21211 / LMG 22137 / NRRL B-23946 / LB-34</strain>
    </source>
</reference>
<keyword evidence="1" id="KW-0732">Signal</keyword>
<dbReference type="PROSITE" id="PS50012">
    <property type="entry name" value="RCC1_3"/>
    <property type="match status" value="3"/>
</dbReference>
<gene>
    <name evidence="2" type="ordered locus">Deima_0334</name>
</gene>
<dbReference type="HOGENOM" id="CLU_426243_0_0_0"/>